<evidence type="ECO:0000313" key="7">
    <source>
        <dbReference type="EMBL" id="KAG0670998.1"/>
    </source>
</evidence>
<dbReference type="InterPro" id="IPR011701">
    <property type="entry name" value="MFS"/>
</dbReference>
<protein>
    <submittedName>
        <fullName evidence="7">Polyamine transporter 4</fullName>
    </submittedName>
</protein>
<comment type="subcellular location">
    <subcellularLocation>
        <location evidence="1">Membrane</location>
        <topology evidence="1">Multi-pass membrane protein</topology>
    </subcellularLocation>
</comment>
<dbReference type="Pfam" id="PF07690">
    <property type="entry name" value="MFS_1"/>
    <property type="match status" value="1"/>
</dbReference>
<evidence type="ECO:0000313" key="8">
    <source>
        <dbReference type="Proteomes" id="UP000750334"/>
    </source>
</evidence>
<name>A0A9P7BB03_MAUEX</name>
<dbReference type="PROSITE" id="PS00216">
    <property type="entry name" value="SUGAR_TRANSPORT_1"/>
    <property type="match status" value="1"/>
</dbReference>
<dbReference type="EMBL" id="PUHR01000017">
    <property type="protein sequence ID" value="KAG0670998.1"/>
    <property type="molecule type" value="Genomic_DNA"/>
</dbReference>
<dbReference type="PANTHER" id="PTHR23502">
    <property type="entry name" value="MAJOR FACILITATOR SUPERFAMILY"/>
    <property type="match status" value="1"/>
</dbReference>
<sequence length="703" mass="78768">MSAVNNSTAIHENGHVDINSDTNAATSTQNENNLDGNTIDKIDTDVVNDGHNSISETSTADSSSGCSDIDSQINSIDEEKQNKDIIPTNSAKGEDEEECIDPKDLDWDGPGDMDNPHNWPTWKKWVATMTAAMLCLVVTMGSSLYVASVPEFEVRYHISQTLGLAGLTFYLLGLSTVVGAPLSEVFGRKIIYLTSLPLSCLFTMGVGLANGHMRIILPCRFFSGVFASPALSIASGTIMDIFDVDEVSTAMTFFCVAPFMGPVMSPIISGFAVESQGWRWSQWIQLFAAGLIFPFILFMPETHKGVILRTRAKKRNLKLKEFSKEDQKQFLKITMTITVLRPLKMLVVEPIVLVFSIYIAFIFAVLFAFFEAYPVIYRGVYHMDLGISGLPFLGIGIGLWLGCIFYLYIDRKYLFPKAPEGTPELENPTSLRTTPYRGHRDPKTGKLKPVCPEDFLLSCKVGSFALPIALFWQAWTARHDVHWMAPIAAGVPFGFGLILIFFSCIMYFSASYPPLCVASCMAANNMLRYVTSSVFPLFTVQMYERMQIKWASTLFALICIVMLPIPWIFERWGERLRNRSVFGYAAMLREAEQAAGENDDNVTADLDLTKLATLQSMETELSRTDSHSGYYDAHQAPLTMHRTLSRKSRHSQLDNGTHHIREDLVNEDDHMDRVRPESIYANINQDNELDSQNQQSELSNRMV</sequence>
<feature type="region of interest" description="Disordered" evidence="5">
    <location>
        <begin position="1"/>
        <end position="100"/>
    </location>
</feature>
<evidence type="ECO:0000256" key="6">
    <source>
        <dbReference type="SAM" id="Phobius"/>
    </source>
</evidence>
<feature type="transmembrane region" description="Helical" evidence="6">
    <location>
        <begin position="250"/>
        <end position="268"/>
    </location>
</feature>
<dbReference type="GO" id="GO:0015606">
    <property type="term" value="F:spermidine transmembrane transporter activity"/>
    <property type="evidence" value="ECO:0007669"/>
    <property type="project" value="TreeGrafter"/>
</dbReference>
<feature type="transmembrane region" description="Helical" evidence="6">
    <location>
        <begin position="125"/>
        <end position="146"/>
    </location>
</feature>
<dbReference type="GO" id="GO:0005886">
    <property type="term" value="C:plasma membrane"/>
    <property type="evidence" value="ECO:0007669"/>
    <property type="project" value="TreeGrafter"/>
</dbReference>
<feature type="compositionally biased region" description="Polar residues" evidence="5">
    <location>
        <begin position="1"/>
        <end position="10"/>
    </location>
</feature>
<feature type="region of interest" description="Disordered" evidence="5">
    <location>
        <begin position="641"/>
        <end position="703"/>
    </location>
</feature>
<dbReference type="AlphaFoldDB" id="A0A9P7BB03"/>
<dbReference type="SUPFAM" id="SSF103473">
    <property type="entry name" value="MFS general substrate transporter"/>
    <property type="match status" value="1"/>
</dbReference>
<gene>
    <name evidence="7" type="primary">TPO4</name>
    <name evidence="7" type="ORF">C6P45_001505</name>
</gene>
<feature type="transmembrane region" description="Helical" evidence="6">
    <location>
        <begin position="550"/>
        <end position="569"/>
    </location>
</feature>
<feature type="compositionally biased region" description="Polar residues" evidence="5">
    <location>
        <begin position="19"/>
        <end position="36"/>
    </location>
</feature>
<feature type="transmembrane region" description="Helical" evidence="6">
    <location>
        <begin position="455"/>
        <end position="475"/>
    </location>
</feature>
<organism evidence="7 8">
    <name type="scientific">Maudiozyma exigua</name>
    <name type="common">Yeast</name>
    <name type="synonym">Kazachstania exigua</name>
    <dbReference type="NCBI Taxonomy" id="34358"/>
    <lineage>
        <taxon>Eukaryota</taxon>
        <taxon>Fungi</taxon>
        <taxon>Dikarya</taxon>
        <taxon>Ascomycota</taxon>
        <taxon>Saccharomycotina</taxon>
        <taxon>Saccharomycetes</taxon>
        <taxon>Saccharomycetales</taxon>
        <taxon>Saccharomycetaceae</taxon>
        <taxon>Maudiozyma</taxon>
    </lineage>
</organism>
<keyword evidence="8" id="KW-1185">Reference proteome</keyword>
<dbReference type="InterPro" id="IPR036259">
    <property type="entry name" value="MFS_trans_sf"/>
</dbReference>
<feature type="compositionally biased region" description="Polar residues" evidence="5">
    <location>
        <begin position="681"/>
        <end position="703"/>
    </location>
</feature>
<evidence type="ECO:0000256" key="2">
    <source>
        <dbReference type="ARBA" id="ARBA00022692"/>
    </source>
</evidence>
<dbReference type="Gene3D" id="1.20.1250.20">
    <property type="entry name" value="MFS general substrate transporter like domains"/>
    <property type="match status" value="1"/>
</dbReference>
<feature type="transmembrane region" description="Helical" evidence="6">
    <location>
        <begin position="280"/>
        <end position="299"/>
    </location>
</feature>
<reference evidence="7 8" key="1">
    <citation type="submission" date="2020-11" db="EMBL/GenBank/DDBJ databases">
        <title>Kefir isolates.</title>
        <authorList>
            <person name="Marcisauskas S."/>
            <person name="Kim Y."/>
            <person name="Blasche S."/>
        </authorList>
    </citation>
    <scope>NUCLEOTIDE SEQUENCE [LARGE SCALE GENOMIC DNA]</scope>
    <source>
        <strain evidence="7 8">OG2</strain>
    </source>
</reference>
<feature type="transmembrane region" description="Helical" evidence="6">
    <location>
        <begin position="190"/>
        <end position="209"/>
    </location>
</feature>
<feature type="transmembrane region" description="Helical" evidence="6">
    <location>
        <begin position="215"/>
        <end position="238"/>
    </location>
</feature>
<feature type="transmembrane region" description="Helical" evidence="6">
    <location>
        <begin position="158"/>
        <end position="178"/>
    </location>
</feature>
<dbReference type="GO" id="GO:0000297">
    <property type="term" value="F:spermine transmembrane transporter activity"/>
    <property type="evidence" value="ECO:0007669"/>
    <property type="project" value="TreeGrafter"/>
</dbReference>
<keyword evidence="3 6" id="KW-1133">Transmembrane helix</keyword>
<keyword evidence="4 6" id="KW-0472">Membrane</keyword>
<proteinExistence type="predicted"/>
<dbReference type="Proteomes" id="UP000750334">
    <property type="component" value="Unassembled WGS sequence"/>
</dbReference>
<feature type="transmembrane region" description="Helical" evidence="6">
    <location>
        <begin position="390"/>
        <end position="409"/>
    </location>
</feature>
<evidence type="ECO:0000256" key="1">
    <source>
        <dbReference type="ARBA" id="ARBA00004141"/>
    </source>
</evidence>
<feature type="compositionally biased region" description="Basic and acidic residues" evidence="5">
    <location>
        <begin position="656"/>
        <end position="676"/>
    </location>
</feature>
<evidence type="ECO:0000256" key="3">
    <source>
        <dbReference type="ARBA" id="ARBA00022989"/>
    </source>
</evidence>
<feature type="transmembrane region" description="Helical" evidence="6">
    <location>
        <begin position="351"/>
        <end position="370"/>
    </location>
</feature>
<dbReference type="OrthoDB" id="3936150at2759"/>
<comment type="caution">
    <text evidence="7">The sequence shown here is derived from an EMBL/GenBank/DDBJ whole genome shotgun (WGS) entry which is preliminary data.</text>
</comment>
<feature type="transmembrane region" description="Helical" evidence="6">
    <location>
        <begin position="487"/>
        <end position="508"/>
    </location>
</feature>
<dbReference type="InterPro" id="IPR005829">
    <property type="entry name" value="Sugar_transporter_CS"/>
</dbReference>
<accession>A0A9P7BB03</accession>
<feature type="compositionally biased region" description="Low complexity" evidence="5">
    <location>
        <begin position="53"/>
        <end position="69"/>
    </location>
</feature>
<keyword evidence="2 6" id="KW-0812">Transmembrane</keyword>
<dbReference type="PANTHER" id="PTHR23502:SF38">
    <property type="entry name" value="POLYAMINE TRANSPORTER 4"/>
    <property type="match status" value="1"/>
</dbReference>
<evidence type="ECO:0000256" key="5">
    <source>
        <dbReference type="SAM" id="MobiDB-lite"/>
    </source>
</evidence>
<dbReference type="CDD" id="cd17323">
    <property type="entry name" value="MFS_Tpo1_MDR_like"/>
    <property type="match status" value="1"/>
</dbReference>
<evidence type="ECO:0000256" key="4">
    <source>
        <dbReference type="ARBA" id="ARBA00023136"/>
    </source>
</evidence>